<evidence type="ECO:0000313" key="2">
    <source>
        <dbReference type="Proteomes" id="UP000244892"/>
    </source>
</evidence>
<protein>
    <submittedName>
        <fullName evidence="1">Uncharacterized protein</fullName>
    </submittedName>
</protein>
<organism evidence="1 2">
    <name type="scientific">Aquabacterium olei</name>
    <dbReference type="NCBI Taxonomy" id="1296669"/>
    <lineage>
        <taxon>Bacteria</taxon>
        <taxon>Pseudomonadati</taxon>
        <taxon>Pseudomonadota</taxon>
        <taxon>Betaproteobacteria</taxon>
        <taxon>Burkholderiales</taxon>
        <taxon>Aquabacterium</taxon>
    </lineage>
</organism>
<evidence type="ECO:0000313" key="1">
    <source>
        <dbReference type="EMBL" id="AWI52289.1"/>
    </source>
</evidence>
<proteinExistence type="predicted"/>
<dbReference type="RefSeq" id="WP_109034167.1">
    <property type="nucleotide sequence ID" value="NZ_CP029210.1"/>
</dbReference>
<dbReference type="KEGG" id="aon:DEH84_01690"/>
<gene>
    <name evidence="1" type="ORF">DEH84_01690</name>
</gene>
<dbReference type="OrthoDB" id="9154539at2"/>
<dbReference type="Proteomes" id="UP000244892">
    <property type="component" value="Chromosome"/>
</dbReference>
<dbReference type="AlphaFoldDB" id="A0A2U8FMS2"/>
<name>A0A2U8FMS2_9BURK</name>
<dbReference type="EMBL" id="CP029210">
    <property type="protein sequence ID" value="AWI52289.1"/>
    <property type="molecule type" value="Genomic_DNA"/>
</dbReference>
<accession>A0A2U8FMS2</accession>
<sequence>MKTLSLQEVQQVSGAALDPELGLFKPTGIALIDAIHKQEWNTYGRPLYNTFAVLLGFPKAP</sequence>
<reference evidence="1 2" key="1">
    <citation type="submission" date="2018-05" db="EMBL/GenBank/DDBJ databases">
        <title>complete genome sequence of Aquabacterium olei NBRC 110486.</title>
        <authorList>
            <person name="Tang B."/>
            <person name="Chang J."/>
            <person name="Zhang L."/>
            <person name="Yang H."/>
        </authorList>
    </citation>
    <scope>NUCLEOTIDE SEQUENCE [LARGE SCALE GENOMIC DNA]</scope>
    <source>
        <strain evidence="1 2">NBRC 110486</strain>
    </source>
</reference>
<keyword evidence="2" id="KW-1185">Reference proteome</keyword>